<evidence type="ECO:0000256" key="7">
    <source>
        <dbReference type="ARBA" id="ARBA00023065"/>
    </source>
</evidence>
<protein>
    <recommendedName>
        <fullName evidence="11">Cation/H+ exchanger transmembrane domain-containing protein</fullName>
    </recommendedName>
</protein>
<dbReference type="AlphaFoldDB" id="S8BTE7"/>
<dbReference type="GO" id="GO:0006813">
    <property type="term" value="P:potassium ion transport"/>
    <property type="evidence" value="ECO:0007669"/>
    <property type="project" value="UniProtKB-KW"/>
</dbReference>
<feature type="domain" description="Cation/H+ exchanger transmembrane" evidence="11">
    <location>
        <begin position="33"/>
        <end position="211"/>
    </location>
</feature>
<keyword evidence="7" id="KW-0406">Ion transport</keyword>
<dbReference type="EMBL" id="AUSU01009968">
    <property type="protein sequence ID" value="EPS57674.1"/>
    <property type="molecule type" value="Genomic_DNA"/>
</dbReference>
<evidence type="ECO:0000313" key="12">
    <source>
        <dbReference type="EMBL" id="EPS57674.1"/>
    </source>
</evidence>
<evidence type="ECO:0000313" key="13">
    <source>
        <dbReference type="Proteomes" id="UP000015453"/>
    </source>
</evidence>
<feature type="non-terminal residue" evidence="12">
    <location>
        <position position="1"/>
    </location>
</feature>
<evidence type="ECO:0000256" key="2">
    <source>
        <dbReference type="ARBA" id="ARBA00022448"/>
    </source>
</evidence>
<dbReference type="GO" id="GO:1902600">
    <property type="term" value="P:proton transmembrane transport"/>
    <property type="evidence" value="ECO:0007669"/>
    <property type="project" value="InterPro"/>
</dbReference>
<dbReference type="Gene3D" id="1.20.1530.20">
    <property type="match status" value="1"/>
</dbReference>
<dbReference type="GO" id="GO:0012505">
    <property type="term" value="C:endomembrane system"/>
    <property type="evidence" value="ECO:0007669"/>
    <property type="project" value="TreeGrafter"/>
</dbReference>
<evidence type="ECO:0000256" key="6">
    <source>
        <dbReference type="ARBA" id="ARBA00022989"/>
    </source>
</evidence>
<dbReference type="PANTHER" id="PTHR32468:SF0">
    <property type="entry name" value="K(+)_H(+) ANTIPORTER 1"/>
    <property type="match status" value="1"/>
</dbReference>
<comment type="caution">
    <text evidence="12">The sequence shown here is derived from an EMBL/GenBank/DDBJ whole genome shotgun (WGS) entry which is preliminary data.</text>
</comment>
<evidence type="ECO:0000256" key="9">
    <source>
        <dbReference type="ARBA" id="ARBA00038341"/>
    </source>
</evidence>
<sequence>VNLTSIQTSSNGIWLGDNPLDYAFPLLIIQTILIILLSRTLAFLFKPLRQPRVVAEILGGILLGPSALGRWEGFSNGVFPKWSTPILESVANMGLIFFLFLIGMELDLGSIRRNGRRAAAIGISGIGATFGIGAAVALAFRRTIDAGSRASYVTYAIFMGVAMSITAFPVLARILAELELLKTRVGETAMAAAALNDVVAWIFLALVVALVGN</sequence>
<comment type="subcellular location">
    <subcellularLocation>
        <location evidence="1">Membrane</location>
        <topology evidence="1">Multi-pass membrane protein</topology>
    </subcellularLocation>
</comment>
<keyword evidence="6 10" id="KW-1133">Transmembrane helix</keyword>
<dbReference type="InterPro" id="IPR038770">
    <property type="entry name" value="Na+/solute_symporter_sf"/>
</dbReference>
<evidence type="ECO:0000256" key="1">
    <source>
        <dbReference type="ARBA" id="ARBA00004141"/>
    </source>
</evidence>
<keyword evidence="4 10" id="KW-0812">Transmembrane</keyword>
<feature type="transmembrane region" description="Helical" evidence="10">
    <location>
        <begin position="89"/>
        <end position="106"/>
    </location>
</feature>
<evidence type="ECO:0000259" key="11">
    <source>
        <dbReference type="Pfam" id="PF00999"/>
    </source>
</evidence>
<feature type="transmembrane region" description="Helical" evidence="10">
    <location>
        <begin position="188"/>
        <end position="211"/>
    </location>
</feature>
<dbReference type="GO" id="GO:0016020">
    <property type="term" value="C:membrane"/>
    <property type="evidence" value="ECO:0007669"/>
    <property type="project" value="UniProtKB-SubCell"/>
</dbReference>
<keyword evidence="13" id="KW-1185">Reference proteome</keyword>
<name>S8BTE7_9LAMI</name>
<evidence type="ECO:0000256" key="4">
    <source>
        <dbReference type="ARBA" id="ARBA00022692"/>
    </source>
</evidence>
<feature type="non-terminal residue" evidence="12">
    <location>
        <position position="213"/>
    </location>
</feature>
<keyword evidence="3" id="KW-0633">Potassium transport</keyword>
<keyword evidence="5" id="KW-0630">Potassium</keyword>
<dbReference type="Pfam" id="PF00999">
    <property type="entry name" value="Na_H_Exchanger"/>
    <property type="match status" value="1"/>
</dbReference>
<feature type="transmembrane region" description="Helical" evidence="10">
    <location>
        <begin position="152"/>
        <end position="176"/>
    </location>
</feature>
<reference evidence="12 13" key="1">
    <citation type="journal article" date="2013" name="BMC Genomics">
        <title>The miniature genome of a carnivorous plant Genlisea aurea contains a low number of genes and short non-coding sequences.</title>
        <authorList>
            <person name="Leushkin E.V."/>
            <person name="Sutormin R.A."/>
            <person name="Nabieva E.R."/>
            <person name="Penin A.A."/>
            <person name="Kondrashov A.S."/>
            <person name="Logacheva M.D."/>
        </authorList>
    </citation>
    <scope>NUCLEOTIDE SEQUENCE [LARGE SCALE GENOMIC DNA]</scope>
</reference>
<dbReference type="InterPro" id="IPR050794">
    <property type="entry name" value="CPA2_transporter"/>
</dbReference>
<organism evidence="12 13">
    <name type="scientific">Genlisea aurea</name>
    <dbReference type="NCBI Taxonomy" id="192259"/>
    <lineage>
        <taxon>Eukaryota</taxon>
        <taxon>Viridiplantae</taxon>
        <taxon>Streptophyta</taxon>
        <taxon>Embryophyta</taxon>
        <taxon>Tracheophyta</taxon>
        <taxon>Spermatophyta</taxon>
        <taxon>Magnoliopsida</taxon>
        <taxon>eudicotyledons</taxon>
        <taxon>Gunneridae</taxon>
        <taxon>Pentapetalae</taxon>
        <taxon>asterids</taxon>
        <taxon>lamiids</taxon>
        <taxon>Lamiales</taxon>
        <taxon>Lentibulariaceae</taxon>
        <taxon>Genlisea</taxon>
    </lineage>
</organism>
<accession>S8BTE7</accession>
<keyword evidence="8 10" id="KW-0472">Membrane</keyword>
<evidence type="ECO:0000256" key="8">
    <source>
        <dbReference type="ARBA" id="ARBA00023136"/>
    </source>
</evidence>
<dbReference type="GO" id="GO:0015297">
    <property type="term" value="F:antiporter activity"/>
    <property type="evidence" value="ECO:0007669"/>
    <property type="project" value="InterPro"/>
</dbReference>
<keyword evidence="2" id="KW-0813">Transport</keyword>
<evidence type="ECO:0000256" key="3">
    <source>
        <dbReference type="ARBA" id="ARBA00022538"/>
    </source>
</evidence>
<dbReference type="PANTHER" id="PTHR32468">
    <property type="entry name" value="CATION/H + ANTIPORTER"/>
    <property type="match status" value="1"/>
</dbReference>
<dbReference type="GO" id="GO:0006885">
    <property type="term" value="P:regulation of pH"/>
    <property type="evidence" value="ECO:0007669"/>
    <property type="project" value="TreeGrafter"/>
</dbReference>
<evidence type="ECO:0000256" key="5">
    <source>
        <dbReference type="ARBA" id="ARBA00022958"/>
    </source>
</evidence>
<proteinExistence type="inferred from homology"/>
<feature type="transmembrane region" description="Helical" evidence="10">
    <location>
        <begin position="118"/>
        <end position="140"/>
    </location>
</feature>
<dbReference type="Proteomes" id="UP000015453">
    <property type="component" value="Unassembled WGS sequence"/>
</dbReference>
<evidence type="ECO:0000256" key="10">
    <source>
        <dbReference type="SAM" id="Phobius"/>
    </source>
</evidence>
<dbReference type="OrthoDB" id="2687058at2759"/>
<dbReference type="InterPro" id="IPR006153">
    <property type="entry name" value="Cation/H_exchanger_TM"/>
</dbReference>
<gene>
    <name evidence="12" type="ORF">M569_17143</name>
</gene>
<feature type="transmembrane region" description="Helical" evidence="10">
    <location>
        <begin position="22"/>
        <end position="41"/>
    </location>
</feature>
<comment type="similarity">
    <text evidence="9">Belongs to the monovalent cation:proton antiporter 2 (CPA2) transporter (TC 2.A.37) family. CHX (TC 2.A.37.4) subfamily.</text>
</comment>